<dbReference type="GO" id="GO:0009749">
    <property type="term" value="P:response to glucose"/>
    <property type="evidence" value="ECO:0007669"/>
    <property type="project" value="TreeGrafter"/>
</dbReference>
<dbReference type="InterPro" id="IPR022953">
    <property type="entry name" value="ATP_PFK"/>
</dbReference>
<dbReference type="UniPathway" id="UPA00109">
    <property type="reaction ID" value="UER00182"/>
</dbReference>
<dbReference type="FunFam" id="1.10.10.480:FF:000003">
    <property type="entry name" value="Pyrophosphate--fructose 6-phosphate 1-phosphotransferase"/>
    <property type="match status" value="1"/>
</dbReference>
<protein>
    <recommendedName>
        <fullName evidence="10">Pyrophosphate--fructose 6-phosphate 1-phosphotransferase</fullName>
        <ecNumber evidence="10">2.7.1.90</ecNumber>
    </recommendedName>
    <alternativeName>
        <fullName evidence="10">6-phosphofructokinase, pyrophosphate dependent</fullName>
    </alternativeName>
    <alternativeName>
        <fullName evidence="10">PPi-dependent phosphofructokinase</fullName>
        <shortName evidence="10">PPi-PFK</shortName>
    </alternativeName>
    <alternativeName>
        <fullName evidence="10">Pyrophosphate-dependent 6-phosphofructose-1-kinase</fullName>
    </alternativeName>
</protein>
<keyword evidence="6 10" id="KW-0418">Kinase</keyword>
<dbReference type="PANTHER" id="PTHR43650">
    <property type="entry name" value="PYROPHOSPHATE--FRUCTOSE 6-PHOSPHATE 1-PHOSPHOTRANSFERASE"/>
    <property type="match status" value="1"/>
</dbReference>
<evidence type="ECO:0000256" key="2">
    <source>
        <dbReference type="ARBA" id="ARBA00003138"/>
    </source>
</evidence>
<keyword evidence="5 10" id="KW-0479">Metal-binding</keyword>
<dbReference type="Pfam" id="PF00365">
    <property type="entry name" value="PFK"/>
    <property type="match status" value="1"/>
</dbReference>
<dbReference type="EC" id="2.7.1.90" evidence="10"/>
<reference evidence="12 13" key="1">
    <citation type="submission" date="2016-11" db="EMBL/GenBank/DDBJ databases">
        <authorList>
            <person name="Jaros S."/>
            <person name="Januszkiewicz K."/>
            <person name="Wedrychowicz H."/>
        </authorList>
    </citation>
    <scope>NUCLEOTIDE SEQUENCE [LARGE SCALE GENOMIC DNA]</scope>
    <source>
        <strain evidence="12 13">DSM 27063</strain>
    </source>
</reference>
<keyword evidence="3 10" id="KW-0963">Cytoplasm</keyword>
<evidence type="ECO:0000256" key="10">
    <source>
        <dbReference type="HAMAP-Rule" id="MF_01980"/>
    </source>
</evidence>
<gene>
    <name evidence="10" type="primary">pfp</name>
    <name evidence="12" type="ORF">SAMN05444280_10473</name>
</gene>
<evidence type="ECO:0000256" key="3">
    <source>
        <dbReference type="ARBA" id="ARBA00022490"/>
    </source>
</evidence>
<dbReference type="NCBIfam" id="TIGR02477">
    <property type="entry name" value="PFKA_PPi"/>
    <property type="match status" value="1"/>
</dbReference>
<organism evidence="12 13">
    <name type="scientific">Tangfeifania diversioriginum</name>
    <dbReference type="NCBI Taxonomy" id="1168035"/>
    <lineage>
        <taxon>Bacteria</taxon>
        <taxon>Pseudomonadati</taxon>
        <taxon>Bacteroidota</taxon>
        <taxon>Bacteroidia</taxon>
        <taxon>Marinilabiliales</taxon>
        <taxon>Prolixibacteraceae</taxon>
        <taxon>Tangfeifania</taxon>
    </lineage>
</organism>
<evidence type="ECO:0000313" key="13">
    <source>
        <dbReference type="Proteomes" id="UP000184050"/>
    </source>
</evidence>
<feature type="binding site" evidence="10">
    <location>
        <position position="78"/>
    </location>
    <ligand>
        <name>diphosphate</name>
        <dbReference type="ChEBI" id="CHEBI:33019"/>
    </ligand>
</feature>
<comment type="similarity">
    <text evidence="10">Belongs to the phosphofructokinase type A (PFKA) family. PPi-dependent PFK group II subfamily. Clade 'Long' sub-subfamily.</text>
</comment>
<dbReference type="GO" id="GO:0005524">
    <property type="term" value="F:ATP binding"/>
    <property type="evidence" value="ECO:0007669"/>
    <property type="project" value="InterPro"/>
</dbReference>
<feature type="domain" description="Phosphofructokinase" evidence="11">
    <location>
        <begin position="70"/>
        <end position="342"/>
    </location>
</feature>
<evidence type="ECO:0000256" key="7">
    <source>
        <dbReference type="ARBA" id="ARBA00022842"/>
    </source>
</evidence>
<evidence type="ECO:0000256" key="1">
    <source>
        <dbReference type="ARBA" id="ARBA00001946"/>
    </source>
</evidence>
<feature type="site" description="Important for catalytic activity; stabilizes the transition state when the phosphoryl donor is PPi" evidence="10">
    <location>
        <position position="199"/>
    </location>
</feature>
<feature type="binding site" evidence="10">
    <location>
        <begin position="239"/>
        <end position="240"/>
    </location>
    <ligand>
        <name>substrate</name>
        <note>ligand shared between dimeric partners</note>
    </ligand>
</feature>
<evidence type="ECO:0000256" key="5">
    <source>
        <dbReference type="ARBA" id="ARBA00022723"/>
    </source>
</evidence>
<dbReference type="SUPFAM" id="SSF53784">
    <property type="entry name" value="Phosphofructokinase"/>
    <property type="match status" value="1"/>
</dbReference>
<dbReference type="GO" id="GO:0005829">
    <property type="term" value="C:cytosol"/>
    <property type="evidence" value="ECO:0007669"/>
    <property type="project" value="TreeGrafter"/>
</dbReference>
<dbReference type="AlphaFoldDB" id="A0A1M6CS63"/>
<keyword evidence="4 10" id="KW-0808">Transferase</keyword>
<comment type="activity regulation">
    <text evidence="10">Non-allosteric.</text>
</comment>
<feature type="binding site" description="in other chain" evidence="10">
    <location>
        <begin position="247"/>
        <end position="249"/>
    </location>
    <ligand>
        <name>substrate</name>
        <note>ligand shared between dimeric partners</note>
    </ligand>
</feature>
<comment type="catalytic activity">
    <reaction evidence="9 10">
        <text>beta-D-fructose 6-phosphate + diphosphate = beta-D-fructose 1,6-bisphosphate + phosphate + H(+)</text>
        <dbReference type="Rhea" id="RHEA:13613"/>
        <dbReference type="ChEBI" id="CHEBI:15378"/>
        <dbReference type="ChEBI" id="CHEBI:32966"/>
        <dbReference type="ChEBI" id="CHEBI:33019"/>
        <dbReference type="ChEBI" id="CHEBI:43474"/>
        <dbReference type="ChEBI" id="CHEBI:57634"/>
        <dbReference type="EC" id="2.7.1.90"/>
    </reaction>
</comment>
<feature type="binding site" evidence="10">
    <location>
        <position position="172"/>
    </location>
    <ligand>
        <name>Mg(2+)</name>
        <dbReference type="ChEBI" id="CHEBI:18420"/>
        <note>catalytic</note>
    </ligand>
</feature>
<dbReference type="NCBIfam" id="NF005482">
    <property type="entry name" value="PRK07085.1"/>
    <property type="match status" value="1"/>
</dbReference>
<evidence type="ECO:0000256" key="4">
    <source>
        <dbReference type="ARBA" id="ARBA00022679"/>
    </source>
</evidence>
<comment type="caution">
    <text evidence="10">Lacks conserved residue(s) required for the propagation of feature annotation.</text>
</comment>
<feature type="binding site" description="in other chain" evidence="10">
    <location>
        <begin position="200"/>
        <end position="202"/>
    </location>
    <ligand>
        <name>substrate</name>
        <note>ligand shared between dimeric partners</note>
    </ligand>
</feature>
<name>A0A1M6CS63_9BACT</name>
<evidence type="ECO:0000313" key="12">
    <source>
        <dbReference type="EMBL" id="SHI63862.1"/>
    </source>
</evidence>
<comment type="subunit">
    <text evidence="10">Homodimer.</text>
</comment>
<keyword evidence="8 10" id="KW-0324">Glycolysis</keyword>
<feature type="binding site" description="in other chain" evidence="10">
    <location>
        <begin position="424"/>
        <end position="427"/>
    </location>
    <ligand>
        <name>substrate</name>
        <note>ligand shared between dimeric partners</note>
    </ligand>
</feature>
<comment type="function">
    <text evidence="2 10">Catalyzes the phosphorylation of D-fructose 6-phosphate, the first committing step of glycolysis. Uses inorganic phosphate (PPi) as phosphoryl donor instead of ATP like common ATP-dependent phosphofructokinases (ATP-PFKs), which renders the reaction reversible, and can thus function both in glycolysis and gluconeogenesis. Consistently, PPi-PFK can replace the enzymes of both the forward (ATP-PFK) and reverse (fructose-bisphosphatase (FBPase)) reactions.</text>
</comment>
<proteinExistence type="inferred from homology"/>
<evidence type="ECO:0000256" key="8">
    <source>
        <dbReference type="ARBA" id="ARBA00023152"/>
    </source>
</evidence>
<keyword evidence="7 10" id="KW-0460">Magnesium</keyword>
<comment type="cofactor">
    <cofactor evidence="1 10">
        <name>Mg(2+)</name>
        <dbReference type="ChEBI" id="CHEBI:18420"/>
    </cofactor>
</comment>
<dbReference type="Proteomes" id="UP000184050">
    <property type="component" value="Unassembled WGS sequence"/>
</dbReference>
<dbReference type="InterPro" id="IPR011183">
    <property type="entry name" value="PfpB_PPi_PFK"/>
</dbReference>
<dbReference type="InterPro" id="IPR035966">
    <property type="entry name" value="PKF_sf"/>
</dbReference>
<accession>A0A1M6CS63</accession>
<dbReference type="GO" id="GO:0047334">
    <property type="term" value="F:diphosphate-fructose-6-phosphate 1-phosphotransferase activity"/>
    <property type="evidence" value="ECO:0007669"/>
    <property type="project" value="UniProtKB-EC"/>
</dbReference>
<keyword evidence="13" id="KW-1185">Reference proteome</keyword>
<dbReference type="OrthoDB" id="9802503at2"/>
<dbReference type="STRING" id="1168035.SAMN05444280_10473"/>
<dbReference type="Gene3D" id="3.40.50.460">
    <property type="entry name" value="Phosphofructokinase domain"/>
    <property type="match status" value="1"/>
</dbReference>
<comment type="pathway">
    <text evidence="10">Carbohydrate degradation; glycolysis; D-glyceraldehyde 3-phosphate and glycerone phosphate from D-glucose: step 3/4.</text>
</comment>
<dbReference type="GO" id="GO:0006002">
    <property type="term" value="P:fructose 6-phosphate metabolic process"/>
    <property type="evidence" value="ECO:0007669"/>
    <property type="project" value="InterPro"/>
</dbReference>
<dbReference type="PRINTS" id="PR00476">
    <property type="entry name" value="PHFRCTKINASE"/>
</dbReference>
<dbReference type="RefSeq" id="WP_073165775.1">
    <property type="nucleotide sequence ID" value="NZ_FQZE01000004.1"/>
</dbReference>
<dbReference type="GO" id="GO:0046872">
    <property type="term" value="F:metal ion binding"/>
    <property type="evidence" value="ECO:0007669"/>
    <property type="project" value="UniProtKB-KW"/>
</dbReference>
<dbReference type="EMBL" id="FQZE01000004">
    <property type="protein sequence ID" value="SHI63862.1"/>
    <property type="molecule type" value="Genomic_DNA"/>
</dbReference>
<dbReference type="PANTHER" id="PTHR43650:SF1">
    <property type="entry name" value="PYROPHOSPHATE--FRUCTOSE 6-PHOSPHATE 1-PHOSPHOTRANSFERASE SUBUNIT BETA 2"/>
    <property type="match status" value="1"/>
</dbReference>
<dbReference type="Gene3D" id="3.40.50.450">
    <property type="match status" value="1"/>
</dbReference>
<dbReference type="PIRSF" id="PIRSF005677">
    <property type="entry name" value="PPi_PFK_PfpB"/>
    <property type="match status" value="1"/>
</dbReference>
<feature type="active site" description="Proton acceptor" evidence="10">
    <location>
        <position position="202"/>
    </location>
</feature>
<dbReference type="HAMAP" id="MF_01980">
    <property type="entry name" value="Phosphofructokinase_II_Long"/>
    <property type="match status" value="1"/>
</dbReference>
<dbReference type="Gene3D" id="1.10.10.480">
    <property type="entry name" value="Phosphofructokinase, domain 3"/>
    <property type="match status" value="1"/>
</dbReference>
<comment type="subcellular location">
    <subcellularLocation>
        <location evidence="10">Cytoplasm</location>
    </subcellularLocation>
</comment>
<feature type="site" description="Important for catalytic activity and substrate specificity; stabilizes the transition state when the phosphoryl donor is PPi; prevents ATP from binding by mimicking the alpha-phosphate group of ATP" evidence="10">
    <location>
        <position position="173"/>
    </location>
</feature>
<dbReference type="GO" id="GO:0003872">
    <property type="term" value="F:6-phosphofructokinase activity"/>
    <property type="evidence" value="ECO:0007669"/>
    <property type="project" value="UniProtKB-UniRule"/>
</dbReference>
<feature type="binding site" description="in other chain" evidence="10">
    <location>
        <position position="308"/>
    </location>
    <ligand>
        <name>substrate</name>
        <note>ligand shared between dimeric partners</note>
    </ligand>
</feature>
<evidence type="ECO:0000256" key="6">
    <source>
        <dbReference type="ARBA" id="ARBA00022777"/>
    </source>
</evidence>
<dbReference type="InterPro" id="IPR000023">
    <property type="entry name" value="Phosphofructokinase_dom"/>
</dbReference>
<evidence type="ECO:0000259" key="11">
    <source>
        <dbReference type="Pfam" id="PF00365"/>
    </source>
</evidence>
<evidence type="ECO:0000256" key="9">
    <source>
        <dbReference type="ARBA" id="ARBA00048072"/>
    </source>
</evidence>
<sequence length="550" mass="60516">MNISALQKERAKYQPKLPKSLQGSAKLVEGEKTKSVANQKEIEELFPNTYGMPLIAFEKGEEQKSNSPVNIGVILSGGQAPGGHNVISGIFDGIKRINPESKLYGFLGGPGGLVDHVYVELTAKKIDEYRNTGGFDIIGSGRTKLEEEWQFDKGLEIAKDLDLNALVIIGGDDSNTNACVLAEYYLKKNAGVQVIGCPKTIDGDLKNEMIETSFGFDTATKVYSELIGNIQRDANSAKKYWHFIKLMGRSASHIGLECALKTQPNITLISEEVAEKKQTLGEIVDYMASVVAQRADNGDNFGVALIPEGLIEFVPEMKKLISELNDLLAEGTETGKEFKMLKKSHRREWVASQLSPDAANLFQSLPSGIANQLTLDRDPHGNVQVSLIETEKLLGEMVKTRLAEMKEEGKFSGKFNTQYHFFGYEGRCAAPSNFDADYCYSLGATASVLVSEGKTGYMASVRNLTAPAEEWIAGGVPVTMMMNMERRHGHMKPVIQKALVELDGAPFKYFVTKRGEWALGTHYIYPGPIQYFGPSEICDLPTQTLKLEQA</sequence>